<proteinExistence type="predicted"/>
<dbReference type="InterPro" id="IPR010982">
    <property type="entry name" value="Lambda_DNA-bd_dom_sf"/>
</dbReference>
<sequence length="117" mass="13578">MPFRAVKTTFFHLKSKYKKNTSVIFGYNGFYFFKGDISSMICDDLDTLKVLLGKRIQELRMEKGLSIRKFALIAEVEDAQLINIEKGRVDVKLQTLQKFSMAFGVEVGELFDFRHLK</sequence>
<feature type="domain" description="HTH cro/C1-type" evidence="1">
    <location>
        <begin position="56"/>
        <end position="110"/>
    </location>
</feature>
<dbReference type="CDD" id="cd00093">
    <property type="entry name" value="HTH_XRE"/>
    <property type="match status" value="1"/>
</dbReference>
<dbReference type="GO" id="GO:0003677">
    <property type="term" value="F:DNA binding"/>
    <property type="evidence" value="ECO:0007669"/>
    <property type="project" value="UniProtKB-KW"/>
</dbReference>
<dbReference type="SMART" id="SM00530">
    <property type="entry name" value="HTH_XRE"/>
    <property type="match status" value="1"/>
</dbReference>
<keyword evidence="3" id="KW-1185">Reference proteome</keyword>
<evidence type="ECO:0000313" key="3">
    <source>
        <dbReference type="Proteomes" id="UP000248198"/>
    </source>
</evidence>
<name>A0A318U6J4_9SPHI</name>
<dbReference type="RefSeq" id="WP_110834727.1">
    <property type="nucleotide sequence ID" value="NZ_QKLU01000012.1"/>
</dbReference>
<comment type="caution">
    <text evidence="2">The sequence shown here is derived from an EMBL/GenBank/DDBJ whole genome shotgun (WGS) entry which is preliminary data.</text>
</comment>
<dbReference type="SUPFAM" id="SSF47413">
    <property type="entry name" value="lambda repressor-like DNA-binding domains"/>
    <property type="match status" value="1"/>
</dbReference>
<evidence type="ECO:0000313" key="2">
    <source>
        <dbReference type="EMBL" id="PYF68470.1"/>
    </source>
</evidence>
<dbReference type="PROSITE" id="PS50943">
    <property type="entry name" value="HTH_CROC1"/>
    <property type="match status" value="1"/>
</dbReference>
<evidence type="ECO:0000259" key="1">
    <source>
        <dbReference type="PROSITE" id="PS50943"/>
    </source>
</evidence>
<dbReference type="Pfam" id="PF01381">
    <property type="entry name" value="HTH_3"/>
    <property type="match status" value="1"/>
</dbReference>
<dbReference type="Proteomes" id="UP000248198">
    <property type="component" value="Unassembled WGS sequence"/>
</dbReference>
<accession>A0A318U6J4</accession>
<dbReference type="Gene3D" id="1.10.260.40">
    <property type="entry name" value="lambda repressor-like DNA-binding domains"/>
    <property type="match status" value="1"/>
</dbReference>
<gene>
    <name evidence="2" type="ORF">B0O44_11257</name>
</gene>
<reference evidence="2 3" key="1">
    <citation type="submission" date="2018-06" db="EMBL/GenBank/DDBJ databases">
        <title>Genomic Encyclopedia of Archaeal and Bacterial Type Strains, Phase II (KMG-II): from individual species to whole genera.</title>
        <authorList>
            <person name="Goeker M."/>
        </authorList>
    </citation>
    <scope>NUCLEOTIDE SEQUENCE [LARGE SCALE GENOMIC DNA]</scope>
    <source>
        <strain evidence="2 3">DSM 27372</strain>
    </source>
</reference>
<organism evidence="2 3">
    <name type="scientific">Pedobacter nutrimenti</name>
    <dbReference type="NCBI Taxonomy" id="1241337"/>
    <lineage>
        <taxon>Bacteria</taxon>
        <taxon>Pseudomonadati</taxon>
        <taxon>Bacteroidota</taxon>
        <taxon>Sphingobacteriia</taxon>
        <taxon>Sphingobacteriales</taxon>
        <taxon>Sphingobacteriaceae</taxon>
        <taxon>Pedobacter</taxon>
    </lineage>
</organism>
<dbReference type="AlphaFoldDB" id="A0A318U6J4"/>
<protein>
    <submittedName>
        <fullName evidence="2">DNA-binding XRE family transcriptional regulator</fullName>
    </submittedName>
</protein>
<dbReference type="InterPro" id="IPR001387">
    <property type="entry name" value="Cro/C1-type_HTH"/>
</dbReference>
<dbReference type="OrthoDB" id="680346at2"/>
<keyword evidence="2" id="KW-0238">DNA-binding</keyword>
<dbReference type="EMBL" id="QKLU01000012">
    <property type="protein sequence ID" value="PYF68470.1"/>
    <property type="molecule type" value="Genomic_DNA"/>
</dbReference>